<gene>
    <name evidence="1" type="ORF">M9H77_34374</name>
</gene>
<evidence type="ECO:0000313" key="2">
    <source>
        <dbReference type="Proteomes" id="UP001060085"/>
    </source>
</evidence>
<protein>
    <submittedName>
        <fullName evidence="1">Uncharacterized protein</fullName>
    </submittedName>
</protein>
<evidence type="ECO:0000313" key="1">
    <source>
        <dbReference type="EMBL" id="KAI5648369.1"/>
    </source>
</evidence>
<keyword evidence="2" id="KW-1185">Reference proteome</keyword>
<accession>A0ACB9ZLW0</accession>
<organism evidence="1 2">
    <name type="scientific">Catharanthus roseus</name>
    <name type="common">Madagascar periwinkle</name>
    <name type="synonym">Vinca rosea</name>
    <dbReference type="NCBI Taxonomy" id="4058"/>
    <lineage>
        <taxon>Eukaryota</taxon>
        <taxon>Viridiplantae</taxon>
        <taxon>Streptophyta</taxon>
        <taxon>Embryophyta</taxon>
        <taxon>Tracheophyta</taxon>
        <taxon>Spermatophyta</taxon>
        <taxon>Magnoliopsida</taxon>
        <taxon>eudicotyledons</taxon>
        <taxon>Gunneridae</taxon>
        <taxon>Pentapetalae</taxon>
        <taxon>asterids</taxon>
        <taxon>lamiids</taxon>
        <taxon>Gentianales</taxon>
        <taxon>Apocynaceae</taxon>
        <taxon>Rauvolfioideae</taxon>
        <taxon>Vinceae</taxon>
        <taxon>Catharanthinae</taxon>
        <taxon>Catharanthus</taxon>
    </lineage>
</organism>
<reference evidence="2" key="1">
    <citation type="journal article" date="2023" name="Nat. Plants">
        <title>Single-cell RNA sequencing provides a high-resolution roadmap for understanding the multicellular compartmentation of specialized metabolism.</title>
        <authorList>
            <person name="Sun S."/>
            <person name="Shen X."/>
            <person name="Li Y."/>
            <person name="Li Y."/>
            <person name="Wang S."/>
            <person name="Li R."/>
            <person name="Zhang H."/>
            <person name="Shen G."/>
            <person name="Guo B."/>
            <person name="Wei J."/>
            <person name="Xu J."/>
            <person name="St-Pierre B."/>
            <person name="Chen S."/>
            <person name="Sun C."/>
        </authorList>
    </citation>
    <scope>NUCLEOTIDE SEQUENCE [LARGE SCALE GENOMIC DNA]</scope>
</reference>
<dbReference type="Proteomes" id="UP001060085">
    <property type="component" value="Linkage Group LG08"/>
</dbReference>
<name>A0ACB9ZLW0_CATRO</name>
<sequence length="262" mass="29272">MKLIPSIFKNKENPLQWPSCKQPKTLSFRAAGDQEMFKTVNSVYFDPNLSLEETVETMESSCWFTNSESAASLSTESIEEYYSKTEEDSLEMIVQGIRSSERLFFEPGEAKLTTTGNEEEEEEGLKGNFGLKESIVLALESEDPYLDFKSSMAEMVETHGLKDWESLEELLGWYLKMNGKINHGFIVGAFVDLLIGLASSATSCSKEEEQEEEEEGSNNSFISASSASLSSPFSPLSSQVDEQKEMIINDSEEEGQFKIMAA</sequence>
<comment type="caution">
    <text evidence="1">The sequence shown here is derived from an EMBL/GenBank/DDBJ whole genome shotgun (WGS) entry which is preliminary data.</text>
</comment>
<proteinExistence type="predicted"/>
<dbReference type="EMBL" id="CM044708">
    <property type="protein sequence ID" value="KAI5648369.1"/>
    <property type="molecule type" value="Genomic_DNA"/>
</dbReference>